<comment type="caution">
    <text evidence="3">The sequence shown here is derived from an EMBL/GenBank/DDBJ whole genome shotgun (WGS) entry which is preliminary data.</text>
</comment>
<gene>
    <name evidence="3" type="ORF">M501DRAFT_991378</name>
</gene>
<dbReference type="GO" id="GO:0004526">
    <property type="term" value="F:ribonuclease P activity"/>
    <property type="evidence" value="ECO:0007669"/>
    <property type="project" value="TreeGrafter"/>
</dbReference>
<reference evidence="3" key="1">
    <citation type="journal article" date="2020" name="Stud. Mycol.">
        <title>101 Dothideomycetes genomes: a test case for predicting lifestyles and emergence of pathogens.</title>
        <authorList>
            <person name="Haridas S."/>
            <person name="Albert R."/>
            <person name="Binder M."/>
            <person name="Bloem J."/>
            <person name="Labutti K."/>
            <person name="Salamov A."/>
            <person name="Andreopoulos B."/>
            <person name="Baker S."/>
            <person name="Barry K."/>
            <person name="Bills G."/>
            <person name="Bluhm B."/>
            <person name="Cannon C."/>
            <person name="Castanera R."/>
            <person name="Culley D."/>
            <person name="Daum C."/>
            <person name="Ezra D."/>
            <person name="Gonzalez J."/>
            <person name="Henrissat B."/>
            <person name="Kuo A."/>
            <person name="Liang C."/>
            <person name="Lipzen A."/>
            <person name="Lutzoni F."/>
            <person name="Magnuson J."/>
            <person name="Mondo S."/>
            <person name="Nolan M."/>
            <person name="Ohm R."/>
            <person name="Pangilinan J."/>
            <person name="Park H.-J."/>
            <person name="Ramirez L."/>
            <person name="Alfaro M."/>
            <person name="Sun H."/>
            <person name="Tritt A."/>
            <person name="Yoshinaga Y."/>
            <person name="Zwiers L.-H."/>
            <person name="Turgeon B."/>
            <person name="Goodwin S."/>
            <person name="Spatafora J."/>
            <person name="Crous P."/>
            <person name="Grigoriev I."/>
        </authorList>
    </citation>
    <scope>NUCLEOTIDE SEQUENCE</scope>
    <source>
        <strain evidence="3">CBS 101060</strain>
    </source>
</reference>
<evidence type="ECO:0000313" key="4">
    <source>
        <dbReference type="Proteomes" id="UP000799429"/>
    </source>
</evidence>
<feature type="domain" description="Ribonucleases P/MRP subunit Pop8-like" evidence="2">
    <location>
        <begin position="41"/>
        <end position="122"/>
    </location>
</feature>
<accession>A0A9P4SD19</accession>
<organism evidence="3 4">
    <name type="scientific">Patellaria atrata CBS 101060</name>
    <dbReference type="NCBI Taxonomy" id="1346257"/>
    <lineage>
        <taxon>Eukaryota</taxon>
        <taxon>Fungi</taxon>
        <taxon>Dikarya</taxon>
        <taxon>Ascomycota</taxon>
        <taxon>Pezizomycotina</taxon>
        <taxon>Dothideomycetes</taxon>
        <taxon>Dothideomycetes incertae sedis</taxon>
        <taxon>Patellariales</taxon>
        <taxon>Patellariaceae</taxon>
        <taxon>Patellaria</taxon>
    </lineage>
</organism>
<dbReference type="GO" id="GO:0000171">
    <property type="term" value="F:ribonuclease MRP activity"/>
    <property type="evidence" value="ECO:0007669"/>
    <property type="project" value="TreeGrafter"/>
</dbReference>
<dbReference type="GO" id="GO:0034965">
    <property type="term" value="P:intronic box C/D snoRNA processing"/>
    <property type="evidence" value="ECO:0007669"/>
    <property type="project" value="TreeGrafter"/>
</dbReference>
<dbReference type="PANTHER" id="PTHR28173">
    <property type="entry name" value="RIBONUCLEASES P/MRP PROTEIN SUBUNIT POP8"/>
    <property type="match status" value="1"/>
</dbReference>
<dbReference type="Proteomes" id="UP000799429">
    <property type="component" value="Unassembled WGS sequence"/>
</dbReference>
<dbReference type="GO" id="GO:0000172">
    <property type="term" value="C:ribonuclease MRP complex"/>
    <property type="evidence" value="ECO:0007669"/>
    <property type="project" value="InterPro"/>
</dbReference>
<dbReference type="GO" id="GO:0008033">
    <property type="term" value="P:tRNA processing"/>
    <property type="evidence" value="ECO:0007669"/>
    <property type="project" value="InterPro"/>
</dbReference>
<dbReference type="EMBL" id="MU006093">
    <property type="protein sequence ID" value="KAF2840370.1"/>
    <property type="molecule type" value="Genomic_DNA"/>
</dbReference>
<dbReference type="Pfam" id="PF20976">
    <property type="entry name" value="Pop8"/>
    <property type="match status" value="1"/>
</dbReference>
<dbReference type="GO" id="GO:0005655">
    <property type="term" value="C:nucleolar ribonuclease P complex"/>
    <property type="evidence" value="ECO:0007669"/>
    <property type="project" value="InterPro"/>
</dbReference>
<feature type="region of interest" description="Disordered" evidence="1">
    <location>
        <begin position="1"/>
        <end position="32"/>
    </location>
</feature>
<dbReference type="AlphaFoldDB" id="A0A9P4SD19"/>
<dbReference type="InterPro" id="IPR049128">
    <property type="entry name" value="Pop8-like_dom"/>
</dbReference>
<evidence type="ECO:0000256" key="1">
    <source>
        <dbReference type="SAM" id="MobiDB-lite"/>
    </source>
</evidence>
<dbReference type="PANTHER" id="PTHR28173:SF1">
    <property type="entry name" value="RIBONUCLEASES P_MRP PROTEIN SUBUNIT POP8"/>
    <property type="match status" value="1"/>
</dbReference>
<evidence type="ECO:0000313" key="3">
    <source>
        <dbReference type="EMBL" id="KAF2840370.1"/>
    </source>
</evidence>
<protein>
    <recommendedName>
        <fullName evidence="2">Ribonucleases P/MRP subunit Pop8-like domain-containing protein</fullName>
    </recommendedName>
</protein>
<name>A0A9P4SD19_9PEZI</name>
<evidence type="ECO:0000259" key="2">
    <source>
        <dbReference type="Pfam" id="PF20976"/>
    </source>
</evidence>
<keyword evidence="4" id="KW-1185">Reference proteome</keyword>
<dbReference type="InterPro" id="IPR020347">
    <property type="entry name" value="Pop8"/>
</dbReference>
<sequence>MQSPAPIPIQTQTPPSSTPTAPTSSPLQPRTRTTRTLLPTYTYLHLTFLSSRQPNSSNIQSVSLPPLDAITAITHLTSALRAYLGLHGTAIPIDILKIENRDAWVRCPASDGAGVVAALASWVGRGSGEEGDVSWRVRGRSGWIGKLLDGGSDKNGGSNLFGD</sequence>
<dbReference type="OrthoDB" id="5530243at2759"/>
<dbReference type="GO" id="GO:0000294">
    <property type="term" value="P:nuclear-transcribed mRNA catabolic process, RNase MRP-dependent"/>
    <property type="evidence" value="ECO:0007669"/>
    <property type="project" value="TreeGrafter"/>
</dbReference>
<proteinExistence type="predicted"/>